<evidence type="ECO:0000256" key="4">
    <source>
        <dbReference type="ARBA" id="ARBA00023026"/>
    </source>
</evidence>
<dbReference type="Pfam" id="PF11551">
    <property type="entry name" value="Omp28"/>
    <property type="match status" value="1"/>
</dbReference>
<dbReference type="SUPFAM" id="SSF52833">
    <property type="entry name" value="Thioredoxin-like"/>
    <property type="match status" value="1"/>
</dbReference>
<keyword evidence="3" id="KW-0788">Thiol protease</keyword>
<dbReference type="InterPro" id="IPR036249">
    <property type="entry name" value="Thioredoxin-like_sf"/>
</dbReference>
<dbReference type="AlphaFoldDB" id="A0AAE9XC91"/>
<dbReference type="GO" id="GO:0006508">
    <property type="term" value="P:proteolysis"/>
    <property type="evidence" value="ECO:0007669"/>
    <property type="project" value="UniProtKB-KW"/>
</dbReference>
<dbReference type="GO" id="GO:0008234">
    <property type="term" value="F:cysteine-type peptidase activity"/>
    <property type="evidence" value="ECO:0007669"/>
    <property type="project" value="UniProtKB-KW"/>
</dbReference>
<dbReference type="Gene3D" id="2.60.40.10">
    <property type="entry name" value="Immunoglobulins"/>
    <property type="match status" value="1"/>
</dbReference>
<evidence type="ECO:0000256" key="2">
    <source>
        <dbReference type="ARBA" id="ARBA00022670"/>
    </source>
</evidence>
<dbReference type="Proteomes" id="UP001179501">
    <property type="component" value="Chromosome"/>
</dbReference>
<keyword evidence="2" id="KW-0645">Protease</keyword>
<accession>A0AAE9XC91</accession>
<feature type="signal peptide" evidence="5">
    <location>
        <begin position="1"/>
        <end position="18"/>
    </location>
</feature>
<organism evidence="6 7">
    <name type="scientific">Porphyromonas gingivalis</name>
    <name type="common">Bacteroides gingivalis</name>
    <dbReference type="NCBI Taxonomy" id="837"/>
    <lineage>
        <taxon>Bacteria</taxon>
        <taxon>Pseudomonadati</taxon>
        <taxon>Bacteroidota</taxon>
        <taxon>Bacteroidia</taxon>
        <taxon>Bacteroidales</taxon>
        <taxon>Porphyromonadaceae</taxon>
        <taxon>Porphyromonas</taxon>
    </lineage>
</organism>
<name>A0AAE9XC91_PORGN</name>
<keyword evidence="5" id="KW-0732">Signal</keyword>
<reference evidence="6" key="1">
    <citation type="submission" date="2023-01" db="EMBL/GenBank/DDBJ databases">
        <title>Phages are important unrecognized players in the ecology of the oral pathogen Porphyromonas gingivalis.</title>
        <authorList>
            <person name="Matrishin C.B."/>
            <person name="Kauffman K.M."/>
        </authorList>
    </citation>
    <scope>NUCLEOTIDE SEQUENCE</scope>
    <source>
        <strain evidence="6">ATCC 49417</strain>
    </source>
</reference>
<evidence type="ECO:0000256" key="3">
    <source>
        <dbReference type="ARBA" id="ARBA00022807"/>
    </source>
</evidence>
<evidence type="ECO:0000256" key="1">
    <source>
        <dbReference type="ARBA" id="ARBA00006067"/>
    </source>
</evidence>
<evidence type="ECO:0000313" key="6">
    <source>
        <dbReference type="EMBL" id="WCG03118.1"/>
    </source>
</evidence>
<gene>
    <name evidence="6" type="primary">omp28</name>
    <name evidence="6" type="ORF">NY151_10885</name>
</gene>
<dbReference type="InterPro" id="IPR013783">
    <property type="entry name" value="Ig-like_fold"/>
</dbReference>
<dbReference type="InterPro" id="IPR021615">
    <property type="entry name" value="Omp28"/>
</dbReference>
<sequence length="291" mass="32539">MKKLFLSLTSLVMVFAVASCDIIDKDQTLLPAPTNVTPDNPDDNPSEIDITQTHTEKYVLAEEFTGQKCLNCPKGHRKLAALKEQYGKRLTVVGIHAGPGSLVPPLFRTEAGDAYYSKFANNTPLPALMVSRKKFGSSYVYDKSYKTWDVPIAEQMEQKAKINIFAVAEYTDTQKIKVTVKGKVLEGNTLSKSMVQVYLLEDKLIAPQVDGNTTVENYEHNHVLRGTVNGIWGEEFVDLKDYLYTYAVEPLSGMSFVAENYSIVAFVYDVQTFEVYDVVHVKINPQSDDGK</sequence>
<protein>
    <submittedName>
        <fullName evidence="6">Outer membrane lipoprotein Omp28</fullName>
    </submittedName>
</protein>
<evidence type="ECO:0000256" key="5">
    <source>
        <dbReference type="SAM" id="SignalP"/>
    </source>
</evidence>
<keyword evidence="3" id="KW-0378">Hydrolase</keyword>
<evidence type="ECO:0000313" key="7">
    <source>
        <dbReference type="Proteomes" id="UP001179501"/>
    </source>
</evidence>
<dbReference type="RefSeq" id="WP_077083549.1">
    <property type="nucleotide sequence ID" value="NZ_CP116614.1"/>
</dbReference>
<proteinExistence type="inferred from homology"/>
<feature type="chain" id="PRO_5042170043" evidence="5">
    <location>
        <begin position="19"/>
        <end position="291"/>
    </location>
</feature>
<keyword evidence="4" id="KW-0843">Virulence</keyword>
<keyword evidence="6" id="KW-0449">Lipoprotein</keyword>
<dbReference type="EMBL" id="CP116614">
    <property type="protein sequence ID" value="WCG03118.1"/>
    <property type="molecule type" value="Genomic_DNA"/>
</dbReference>
<dbReference type="PROSITE" id="PS51257">
    <property type="entry name" value="PROKAR_LIPOPROTEIN"/>
    <property type="match status" value="1"/>
</dbReference>
<comment type="similarity">
    <text evidence="1">Belongs to the peptidase C25 family.</text>
</comment>
<dbReference type="NCBIfam" id="NF033782">
    <property type="entry name" value="lipoprot_Omp28"/>
    <property type="match status" value="1"/>
</dbReference>